<name>A0A5J9U396_9POAL</name>
<dbReference type="PANTHER" id="PTHR31147:SF66">
    <property type="entry name" value="OS05G0315700 PROTEIN"/>
    <property type="match status" value="1"/>
</dbReference>
<keyword evidence="4" id="KW-1185">Reference proteome</keyword>
<dbReference type="Gene3D" id="3.30.559.10">
    <property type="entry name" value="Chloramphenicol acetyltransferase-like domain"/>
    <property type="match status" value="1"/>
</dbReference>
<dbReference type="PANTHER" id="PTHR31147">
    <property type="entry name" value="ACYL TRANSFERASE 4"/>
    <property type="match status" value="1"/>
</dbReference>
<dbReference type="InterPro" id="IPR050898">
    <property type="entry name" value="Plant_acyltransferase"/>
</dbReference>
<accession>A0A5J9U396</accession>
<feature type="non-terminal residue" evidence="3">
    <location>
        <position position="1"/>
    </location>
</feature>
<proteinExistence type="inferred from homology"/>
<gene>
    <name evidence="3" type="ORF">EJB05_33968</name>
</gene>
<reference evidence="3 4" key="1">
    <citation type="journal article" date="2019" name="Sci. Rep.">
        <title>A high-quality genome of Eragrostis curvula grass provides insights into Poaceae evolution and supports new strategies to enhance forage quality.</title>
        <authorList>
            <person name="Carballo J."/>
            <person name="Santos B.A.C.M."/>
            <person name="Zappacosta D."/>
            <person name="Garbus I."/>
            <person name="Selva J.P."/>
            <person name="Gallo C.A."/>
            <person name="Diaz A."/>
            <person name="Albertini E."/>
            <person name="Caccamo M."/>
            <person name="Echenique V."/>
        </authorList>
    </citation>
    <scope>NUCLEOTIDE SEQUENCE [LARGE SCALE GENOMIC DNA]</scope>
    <source>
        <strain evidence="4">cv. Victoria</strain>
        <tissue evidence="3">Leaf</tissue>
    </source>
</reference>
<dbReference type="GO" id="GO:0016747">
    <property type="term" value="F:acyltransferase activity, transferring groups other than amino-acyl groups"/>
    <property type="evidence" value="ECO:0007669"/>
    <property type="project" value="UniProtKB-ARBA"/>
</dbReference>
<evidence type="ECO:0000313" key="3">
    <source>
        <dbReference type="EMBL" id="TVU17907.1"/>
    </source>
</evidence>
<dbReference type="Pfam" id="PF02458">
    <property type="entry name" value="Transferase"/>
    <property type="match status" value="1"/>
</dbReference>
<evidence type="ECO:0000256" key="1">
    <source>
        <dbReference type="ARBA" id="ARBA00009861"/>
    </source>
</evidence>
<protein>
    <submittedName>
        <fullName evidence="3">Uncharacterized protein</fullName>
    </submittedName>
</protein>
<comment type="caution">
    <text evidence="3">The sequence shown here is derived from an EMBL/GenBank/DDBJ whole genome shotgun (WGS) entry which is preliminary data.</text>
</comment>
<dbReference type="InterPro" id="IPR023213">
    <property type="entry name" value="CAT-like_dom_sf"/>
</dbReference>
<comment type="similarity">
    <text evidence="1">Belongs to the plant acyltransferase family.</text>
</comment>
<evidence type="ECO:0000256" key="2">
    <source>
        <dbReference type="ARBA" id="ARBA00022679"/>
    </source>
</evidence>
<dbReference type="OrthoDB" id="783018at2759"/>
<dbReference type="AlphaFoldDB" id="A0A5J9U396"/>
<evidence type="ECO:0000313" key="4">
    <source>
        <dbReference type="Proteomes" id="UP000324897"/>
    </source>
</evidence>
<sequence>MTKTTLTFAVRRREPVLVGPATPTPRDTKRLSDIDDQAVLRGHVPFVFLYRGGKGVRADDPATVIRRALEAALVPFYPLAGRVREVEARKLGKQ</sequence>
<dbReference type="Proteomes" id="UP000324897">
    <property type="component" value="Chromosome 7"/>
</dbReference>
<dbReference type="Gramene" id="TVU17907">
    <property type="protein sequence ID" value="TVU17907"/>
    <property type="gene ID" value="EJB05_33968"/>
</dbReference>
<dbReference type="EMBL" id="RWGY01000029">
    <property type="protein sequence ID" value="TVU17907.1"/>
    <property type="molecule type" value="Genomic_DNA"/>
</dbReference>
<keyword evidence="2" id="KW-0808">Transferase</keyword>
<organism evidence="3 4">
    <name type="scientific">Eragrostis curvula</name>
    <name type="common">weeping love grass</name>
    <dbReference type="NCBI Taxonomy" id="38414"/>
    <lineage>
        <taxon>Eukaryota</taxon>
        <taxon>Viridiplantae</taxon>
        <taxon>Streptophyta</taxon>
        <taxon>Embryophyta</taxon>
        <taxon>Tracheophyta</taxon>
        <taxon>Spermatophyta</taxon>
        <taxon>Magnoliopsida</taxon>
        <taxon>Liliopsida</taxon>
        <taxon>Poales</taxon>
        <taxon>Poaceae</taxon>
        <taxon>PACMAD clade</taxon>
        <taxon>Chloridoideae</taxon>
        <taxon>Eragrostideae</taxon>
        <taxon>Eragrostidinae</taxon>
        <taxon>Eragrostis</taxon>
    </lineage>
</organism>